<dbReference type="GeneID" id="31232730"/>
<accession>A0ABV9V773</accession>
<feature type="region of interest" description="Disordered" evidence="1">
    <location>
        <begin position="175"/>
        <end position="487"/>
    </location>
</feature>
<comment type="caution">
    <text evidence="2">The sequence shown here is derived from an EMBL/GenBank/DDBJ whole genome shotgun (WGS) entry which is preliminary data.</text>
</comment>
<gene>
    <name evidence="2" type="ORF">ACFPL4_12790</name>
</gene>
<evidence type="ECO:0008006" key="4">
    <source>
        <dbReference type="Google" id="ProtNLM"/>
    </source>
</evidence>
<dbReference type="RefSeq" id="WP_033298926.1">
    <property type="nucleotide sequence ID" value="NZ_JBFAGR010000013.1"/>
</dbReference>
<reference evidence="3" key="1">
    <citation type="journal article" date="2019" name="Int. J. Syst. Evol. Microbiol.">
        <title>The Global Catalogue of Microorganisms (GCM) 10K type strain sequencing project: providing services to taxonomists for standard genome sequencing and annotation.</title>
        <authorList>
            <consortium name="The Broad Institute Genomics Platform"/>
            <consortium name="The Broad Institute Genome Sequencing Center for Infectious Disease"/>
            <person name="Wu L."/>
            <person name="Ma J."/>
        </authorList>
    </citation>
    <scope>NUCLEOTIDE SEQUENCE [LARGE SCALE GENOMIC DNA]</scope>
    <source>
        <strain evidence="3">ICMP 257</strain>
    </source>
</reference>
<evidence type="ECO:0000256" key="1">
    <source>
        <dbReference type="SAM" id="MobiDB-lite"/>
    </source>
</evidence>
<proteinExistence type="predicted"/>
<sequence>MDHGEAGQGTPFDTMSHEEMLAWLDVANSGAIQGASDRLVSAAKKIREIAEELRGRPQTVEWKGEGADAFRTWSADLVNATLRLGAYSEGAAKWLARASDSLASAQVSIPRTHAGAQANLDAALAARNDPDASAVAQKSAETLVAAKEANRQEAAAEMRKLAQAYALSASQMDGLEKPAFPPPPGEIVPERAGGYGGSETYGVPAGGSGAVDEGTPRGEPRHSVSAQATAPGSPVAPELPAVRAPLHLETPVSMEVNSTATLPQPPSAPSAPLPGPPVTGKPDGGLPSGFPVVPPTLGGSRPFPGPHGSAKSSGPGVRSPLLPGQSVPGSGQASRPPRGDAGIYGGRPTAQPTGRGLPGGTVVGGEGTQGRAPVGHGGMSGGGAARGGSGATGGRLPAGGSNGIVGGRPQQTARSGERPFTPGGTGLVRGNEAGRAAGQAGRGTAGPSGSRPQAPRRDEGGERPDYLVEDEETWQQGGRRVVPPVID</sequence>
<feature type="compositionally biased region" description="Gly residues" evidence="1">
    <location>
        <begin position="356"/>
        <end position="368"/>
    </location>
</feature>
<feature type="compositionally biased region" description="Gly residues" evidence="1">
    <location>
        <begin position="375"/>
        <end position="406"/>
    </location>
</feature>
<keyword evidence="3" id="KW-1185">Reference proteome</keyword>
<evidence type="ECO:0000313" key="2">
    <source>
        <dbReference type="EMBL" id="MFC4979236.1"/>
    </source>
</evidence>
<protein>
    <recommendedName>
        <fullName evidence="4">Translation initiation factor IF-2</fullName>
    </recommendedName>
</protein>
<dbReference type="Proteomes" id="UP001595908">
    <property type="component" value="Unassembled WGS sequence"/>
</dbReference>
<name>A0ABV9V773_STRAZ</name>
<dbReference type="EMBL" id="JBHSJE010000002">
    <property type="protein sequence ID" value="MFC4979236.1"/>
    <property type="molecule type" value="Genomic_DNA"/>
</dbReference>
<organism evidence="2 3">
    <name type="scientific">Streptomyces atroolivaceus</name>
    <dbReference type="NCBI Taxonomy" id="66869"/>
    <lineage>
        <taxon>Bacteria</taxon>
        <taxon>Bacillati</taxon>
        <taxon>Actinomycetota</taxon>
        <taxon>Actinomycetes</taxon>
        <taxon>Kitasatosporales</taxon>
        <taxon>Streptomycetaceae</taxon>
        <taxon>Streptomyces</taxon>
    </lineage>
</organism>
<feature type="compositionally biased region" description="Gly residues" evidence="1">
    <location>
        <begin position="193"/>
        <end position="209"/>
    </location>
</feature>
<feature type="compositionally biased region" description="Basic and acidic residues" evidence="1">
    <location>
        <begin position="455"/>
        <end position="466"/>
    </location>
</feature>
<evidence type="ECO:0000313" key="3">
    <source>
        <dbReference type="Proteomes" id="UP001595908"/>
    </source>
</evidence>
<feature type="compositionally biased region" description="Low complexity" evidence="1">
    <location>
        <begin position="429"/>
        <end position="439"/>
    </location>
</feature>
<feature type="compositionally biased region" description="Pro residues" evidence="1">
    <location>
        <begin position="263"/>
        <end position="279"/>
    </location>
</feature>